<dbReference type="InterPro" id="IPR020841">
    <property type="entry name" value="PKS_Beta-ketoAc_synthase_dom"/>
</dbReference>
<keyword evidence="1" id="KW-0596">Phosphopantetheine</keyword>
<keyword evidence="3 4" id="KW-0808">Transferase</keyword>
<dbReference type="PANTHER" id="PTHR43775:SF21">
    <property type="entry name" value="NON-REDUCING POLYKETIDE SYNTHASE AUSA-RELATED"/>
    <property type="match status" value="1"/>
</dbReference>
<dbReference type="CDD" id="cd00833">
    <property type="entry name" value="PKS"/>
    <property type="match status" value="1"/>
</dbReference>
<protein>
    <recommendedName>
        <fullName evidence="5">Ketosynthase family 3 (KS3) domain-containing protein</fullName>
    </recommendedName>
</protein>
<dbReference type="Proteomes" id="UP000053789">
    <property type="component" value="Unassembled WGS sequence"/>
</dbReference>
<dbReference type="InterPro" id="IPR014031">
    <property type="entry name" value="Ketoacyl_synth_C"/>
</dbReference>
<dbReference type="Pfam" id="PF02801">
    <property type="entry name" value="Ketoacyl-synt_C"/>
    <property type="match status" value="1"/>
</dbReference>
<reference evidence="6" key="1">
    <citation type="submission" date="2015-01" db="EMBL/GenBank/DDBJ databases">
        <title>The Genome Sequence of Cladophialophora bantiana CBS 173.52.</title>
        <authorList>
            <consortium name="The Broad Institute Genomics Platform"/>
            <person name="Cuomo C."/>
            <person name="de Hoog S."/>
            <person name="Gorbushina A."/>
            <person name="Stielow B."/>
            <person name="Teixiera M."/>
            <person name="Abouelleil A."/>
            <person name="Chapman S.B."/>
            <person name="Priest M."/>
            <person name="Young S.K."/>
            <person name="Wortman J."/>
            <person name="Nusbaum C."/>
            <person name="Birren B."/>
        </authorList>
    </citation>
    <scope>NUCLEOTIDE SEQUENCE [LARGE SCALE GENOMIC DNA]</scope>
    <source>
        <strain evidence="6">CBS 173.52</strain>
    </source>
</reference>
<dbReference type="InterPro" id="IPR016039">
    <property type="entry name" value="Thiolase-like"/>
</dbReference>
<dbReference type="RefSeq" id="XP_016624268.1">
    <property type="nucleotide sequence ID" value="XM_016758940.1"/>
</dbReference>
<dbReference type="GO" id="GO:0006633">
    <property type="term" value="P:fatty acid biosynthetic process"/>
    <property type="evidence" value="ECO:0007669"/>
    <property type="project" value="InterPro"/>
</dbReference>
<dbReference type="InterPro" id="IPR014030">
    <property type="entry name" value="Ketoacyl_synth_N"/>
</dbReference>
<organism evidence="6 7">
    <name type="scientific">Cladophialophora bantiana (strain ATCC 10958 / CBS 173.52 / CDC B-1940 / NIH 8579)</name>
    <name type="common">Xylohypha bantiana</name>
    <dbReference type="NCBI Taxonomy" id="1442370"/>
    <lineage>
        <taxon>Eukaryota</taxon>
        <taxon>Fungi</taxon>
        <taxon>Dikarya</taxon>
        <taxon>Ascomycota</taxon>
        <taxon>Pezizomycotina</taxon>
        <taxon>Eurotiomycetes</taxon>
        <taxon>Chaetothyriomycetidae</taxon>
        <taxon>Chaetothyriales</taxon>
        <taxon>Herpotrichiellaceae</taxon>
        <taxon>Cladophialophora</taxon>
    </lineage>
</organism>
<dbReference type="PROSITE" id="PS00606">
    <property type="entry name" value="KS3_1"/>
    <property type="match status" value="1"/>
</dbReference>
<dbReference type="InterPro" id="IPR050091">
    <property type="entry name" value="PKS_NRPS_Biosynth_Enz"/>
</dbReference>
<dbReference type="PANTHER" id="PTHR43775">
    <property type="entry name" value="FATTY ACID SYNTHASE"/>
    <property type="match status" value="1"/>
</dbReference>
<evidence type="ECO:0000256" key="4">
    <source>
        <dbReference type="RuleBase" id="RU003694"/>
    </source>
</evidence>
<dbReference type="Gene3D" id="3.40.47.10">
    <property type="match status" value="1"/>
</dbReference>
<dbReference type="HOGENOM" id="CLU_000022_16_2_1"/>
<dbReference type="EMBL" id="KN846981">
    <property type="protein sequence ID" value="KIW97599.1"/>
    <property type="molecule type" value="Genomic_DNA"/>
</dbReference>
<proteinExistence type="inferred from homology"/>
<dbReference type="SUPFAM" id="SSF53901">
    <property type="entry name" value="Thiolase-like"/>
    <property type="match status" value="1"/>
</dbReference>
<dbReference type="AlphaFoldDB" id="A0A0D2ILD3"/>
<dbReference type="GO" id="GO:0044550">
    <property type="term" value="P:secondary metabolite biosynthetic process"/>
    <property type="evidence" value="ECO:0007669"/>
    <property type="project" value="TreeGrafter"/>
</dbReference>
<comment type="similarity">
    <text evidence="4">Belongs to the thiolase-like superfamily. Beta-ketoacyl-ACP synthases family.</text>
</comment>
<dbReference type="PROSITE" id="PS52004">
    <property type="entry name" value="KS3_2"/>
    <property type="match status" value="1"/>
</dbReference>
<keyword evidence="7" id="KW-1185">Reference proteome</keyword>
<sequence>MHCVSKLCDSVPELAFPHAGELQALVRSNFDAQVFSNDVPLRQHALKCILIDTANWNLAMTATVSQLMNCPRIWYEARENVAREIGYDDEFHHGQGVLSVSTNTDAICRPLDVYPDHAVAVSGMSCRFPGANSLDQFWELLSNGVSKLREMPSTRFSAAHLRCSSQEQKQCFWGNFVDDIDAFDNRFFKKSSREAASMDPQQRLLMEVAYETVASGGYFSMRPGVDSDRTGCYIGVCANDYNDVVASHPAIAFSSPGTLRALLSGKISHYFGWTGPSLTVDTACSSSAVAIDLACKAIVSGECSQALAGGVSLYTSQYFYRNLAAASFLSYTGASKPFDAAADGYFRGEGVGLVMLKQLSAAIRDGDMIRGVIAASAVNQNANATYITVPHSPSLVELYKRVCLKSEISAEDVSYVEAHGTGTPVGDPIEMESICHVFAGLHRPDLHFVSSLKGNIGHLEGASGVASLIKVCLMMRHGQIPIQANFRKLNPKITPLEVDHVEIPTKTQKWSQ</sequence>
<evidence type="ECO:0000259" key="5">
    <source>
        <dbReference type="PROSITE" id="PS52004"/>
    </source>
</evidence>
<dbReference type="VEuPathDB" id="FungiDB:Z519_01183"/>
<evidence type="ECO:0000256" key="3">
    <source>
        <dbReference type="ARBA" id="ARBA00022679"/>
    </source>
</evidence>
<dbReference type="Pfam" id="PF00109">
    <property type="entry name" value="ketoacyl-synt"/>
    <property type="match status" value="1"/>
</dbReference>
<evidence type="ECO:0000256" key="2">
    <source>
        <dbReference type="ARBA" id="ARBA00022553"/>
    </source>
</evidence>
<keyword evidence="2" id="KW-0597">Phosphoprotein</keyword>
<dbReference type="InterPro" id="IPR018201">
    <property type="entry name" value="Ketoacyl_synth_AS"/>
</dbReference>
<accession>A0A0D2ILD3</accession>
<dbReference type="SMART" id="SM00825">
    <property type="entry name" value="PKS_KS"/>
    <property type="match status" value="1"/>
</dbReference>
<evidence type="ECO:0000313" key="6">
    <source>
        <dbReference type="EMBL" id="KIW97599.1"/>
    </source>
</evidence>
<evidence type="ECO:0000313" key="7">
    <source>
        <dbReference type="Proteomes" id="UP000053789"/>
    </source>
</evidence>
<feature type="domain" description="Ketosynthase family 3 (KS3)" evidence="5">
    <location>
        <begin position="116"/>
        <end position="512"/>
    </location>
</feature>
<dbReference type="GO" id="GO:0004315">
    <property type="term" value="F:3-oxoacyl-[acyl-carrier-protein] synthase activity"/>
    <property type="evidence" value="ECO:0007669"/>
    <property type="project" value="InterPro"/>
</dbReference>
<gene>
    <name evidence="6" type="ORF">Z519_01183</name>
</gene>
<dbReference type="OrthoDB" id="4152721at2759"/>
<name>A0A0D2ILD3_CLAB1</name>
<dbReference type="GO" id="GO:0004312">
    <property type="term" value="F:fatty acid synthase activity"/>
    <property type="evidence" value="ECO:0007669"/>
    <property type="project" value="TreeGrafter"/>
</dbReference>
<evidence type="ECO:0000256" key="1">
    <source>
        <dbReference type="ARBA" id="ARBA00022450"/>
    </source>
</evidence>
<dbReference type="GeneID" id="27694111"/>